<name>A0A653B0D3_ECTOL</name>
<accession>A0A653B0D3</accession>
<sequence length="88" mass="9560">MALQINENTVDAVAVSATNKSMLGGAVAGLFGWMAQINWIGLSGVVIALLGLAVNFYFQHRRDKREQAESLARIEALRERCIVDGGQQ</sequence>
<dbReference type="AlphaFoldDB" id="A0A653B0D3"/>
<proteinExistence type="predicted"/>
<dbReference type="Pfam" id="PF16082">
    <property type="entry name" value="Phage_holin_2_4"/>
    <property type="match status" value="1"/>
</dbReference>
<protein>
    <submittedName>
        <fullName evidence="1">Holin</fullName>
    </submittedName>
</protein>
<dbReference type="OrthoDB" id="6906323at2"/>
<dbReference type="InterPro" id="IPR032124">
    <property type="entry name" value="Phage_F116_holin"/>
</dbReference>
<organism evidence="1">
    <name type="scientific">Ectopseudomonas oleovorans</name>
    <name type="common">Pseudomonas oleovorans</name>
    <dbReference type="NCBI Taxonomy" id="301"/>
    <lineage>
        <taxon>Bacteria</taxon>
        <taxon>Pseudomonadati</taxon>
        <taxon>Pseudomonadota</taxon>
        <taxon>Gammaproteobacteria</taxon>
        <taxon>Pseudomonadales</taxon>
        <taxon>Pseudomonadaceae</taxon>
        <taxon>Ectopseudomonas</taxon>
    </lineage>
</organism>
<evidence type="ECO:0000313" key="1">
    <source>
        <dbReference type="EMBL" id="VDN62109.1"/>
    </source>
</evidence>
<dbReference type="EMBL" id="LR130779">
    <property type="protein sequence ID" value="VDN62109.1"/>
    <property type="molecule type" value="Genomic_DNA"/>
</dbReference>
<reference evidence="1" key="1">
    <citation type="submission" date="2018-11" db="EMBL/GenBank/DDBJ databases">
        <authorList>
            <consortium name="Genoscope - CEA"/>
            <person name="William W."/>
        </authorList>
    </citation>
    <scope>NUCLEOTIDE SEQUENCE [LARGE SCALE GENOMIC DNA]</scope>
    <source>
        <strain evidence="1">T9AD</strain>
    </source>
</reference>
<gene>
    <name evidence="1" type="ORF">POT9AD_1118</name>
</gene>